<dbReference type="EMBL" id="JAWJZY010000002">
    <property type="protein sequence ID" value="MEE8658542.1"/>
    <property type="molecule type" value="Genomic_DNA"/>
</dbReference>
<dbReference type="Proteomes" id="UP001312908">
    <property type="component" value="Unassembled WGS sequence"/>
</dbReference>
<dbReference type="RefSeq" id="WP_394819462.1">
    <property type="nucleotide sequence ID" value="NZ_JAWJZY010000002.1"/>
</dbReference>
<reference evidence="2 3" key="1">
    <citation type="submission" date="2023-10" db="EMBL/GenBank/DDBJ databases">
        <title>Sorlinia euscelidii gen. nov., sp. nov., an acetic acid bacteria isolated from the gut of Euscelidius variegatus emitter.</title>
        <authorList>
            <person name="Michoud G."/>
            <person name="Marasco R."/>
            <person name="Seferji K."/>
            <person name="Gonella E."/>
            <person name="Garuglieri E."/>
            <person name="Alma A."/>
            <person name="Mapelli F."/>
            <person name="Borin S."/>
            <person name="Daffonchio D."/>
            <person name="Crotti E."/>
        </authorList>
    </citation>
    <scope>NUCLEOTIDE SEQUENCE [LARGE SCALE GENOMIC DNA]</scope>
    <source>
        <strain evidence="2 3">EV16P</strain>
    </source>
</reference>
<feature type="region of interest" description="Disordered" evidence="1">
    <location>
        <begin position="99"/>
        <end position="123"/>
    </location>
</feature>
<gene>
    <name evidence="2" type="ORF">DOFOFD_05910</name>
</gene>
<organism evidence="2 3">
    <name type="scientific">Sorlinia euscelidii</name>
    <dbReference type="NCBI Taxonomy" id="3081148"/>
    <lineage>
        <taxon>Bacteria</taxon>
        <taxon>Pseudomonadati</taxon>
        <taxon>Pseudomonadota</taxon>
        <taxon>Alphaproteobacteria</taxon>
        <taxon>Acetobacterales</taxon>
        <taxon>Acetobacteraceae</taxon>
        <taxon>Sorlinia</taxon>
    </lineage>
</organism>
<accession>A0ABU7U3T8</accession>
<sequence length="123" mass="13953">MFISLMNGDVVSSRRLSMLGKEILENRHLHPRLGHAHADFRDVGISSTIERCYGFPLLGRLIRYLQHVPDGFIQPALVVEPGRGVWPEISPIRKLFRERPGKDAPNEETLADLPPGFLESFPR</sequence>
<evidence type="ECO:0000313" key="3">
    <source>
        <dbReference type="Proteomes" id="UP001312908"/>
    </source>
</evidence>
<proteinExistence type="predicted"/>
<evidence type="ECO:0000256" key="1">
    <source>
        <dbReference type="SAM" id="MobiDB-lite"/>
    </source>
</evidence>
<evidence type="ECO:0000313" key="2">
    <source>
        <dbReference type="EMBL" id="MEE8658542.1"/>
    </source>
</evidence>
<keyword evidence="3" id="KW-1185">Reference proteome</keyword>
<protein>
    <submittedName>
        <fullName evidence="2">Uncharacterized protein</fullName>
    </submittedName>
</protein>
<comment type="caution">
    <text evidence="2">The sequence shown here is derived from an EMBL/GenBank/DDBJ whole genome shotgun (WGS) entry which is preliminary data.</text>
</comment>
<name>A0ABU7U3T8_9PROT</name>